<dbReference type="Gene3D" id="4.10.240.10">
    <property type="entry name" value="Zn(2)-C6 fungal-type DNA-binding domain"/>
    <property type="match status" value="1"/>
</dbReference>
<evidence type="ECO:0000313" key="3">
    <source>
        <dbReference type="EMBL" id="KAK4207284.1"/>
    </source>
</evidence>
<gene>
    <name evidence="3" type="ORF">QBC37DRAFT_456080</name>
</gene>
<evidence type="ECO:0000256" key="1">
    <source>
        <dbReference type="ARBA" id="ARBA00023242"/>
    </source>
</evidence>
<keyword evidence="4" id="KW-1185">Reference proteome</keyword>
<dbReference type="PANTHER" id="PTHR38111:SF11">
    <property type="entry name" value="TRANSCRIPTION FACTOR DOMAIN-CONTAINING PROTEIN-RELATED"/>
    <property type="match status" value="1"/>
</dbReference>
<dbReference type="Pfam" id="PF00172">
    <property type="entry name" value="Zn_clus"/>
    <property type="match status" value="1"/>
</dbReference>
<protein>
    <submittedName>
        <fullName evidence="3">Sterigmatocystin biosynthesis regulatory protein</fullName>
    </submittedName>
</protein>
<dbReference type="InterPro" id="IPR001138">
    <property type="entry name" value="Zn2Cys6_DnaBD"/>
</dbReference>
<dbReference type="PROSITE" id="PS50048">
    <property type="entry name" value="ZN2_CY6_FUNGAL_2"/>
    <property type="match status" value="1"/>
</dbReference>
<dbReference type="SUPFAM" id="SSF57701">
    <property type="entry name" value="Zn2/Cys6 DNA-binding domain"/>
    <property type="match status" value="1"/>
</dbReference>
<dbReference type="SMART" id="SM00066">
    <property type="entry name" value="GAL4"/>
    <property type="match status" value="1"/>
</dbReference>
<evidence type="ECO:0000259" key="2">
    <source>
        <dbReference type="PROSITE" id="PS50048"/>
    </source>
</evidence>
<reference evidence="3" key="1">
    <citation type="journal article" date="2023" name="Mol. Phylogenet. Evol.">
        <title>Genome-scale phylogeny and comparative genomics of the fungal order Sordariales.</title>
        <authorList>
            <person name="Hensen N."/>
            <person name="Bonometti L."/>
            <person name="Westerberg I."/>
            <person name="Brannstrom I.O."/>
            <person name="Guillou S."/>
            <person name="Cros-Aarteil S."/>
            <person name="Calhoun S."/>
            <person name="Haridas S."/>
            <person name="Kuo A."/>
            <person name="Mondo S."/>
            <person name="Pangilinan J."/>
            <person name="Riley R."/>
            <person name="LaButti K."/>
            <person name="Andreopoulos B."/>
            <person name="Lipzen A."/>
            <person name="Chen C."/>
            <person name="Yan M."/>
            <person name="Daum C."/>
            <person name="Ng V."/>
            <person name="Clum A."/>
            <person name="Steindorff A."/>
            <person name="Ohm R.A."/>
            <person name="Martin F."/>
            <person name="Silar P."/>
            <person name="Natvig D.O."/>
            <person name="Lalanne C."/>
            <person name="Gautier V."/>
            <person name="Ament-Velasquez S.L."/>
            <person name="Kruys A."/>
            <person name="Hutchinson M.I."/>
            <person name="Powell A.J."/>
            <person name="Barry K."/>
            <person name="Miller A.N."/>
            <person name="Grigoriev I.V."/>
            <person name="Debuchy R."/>
            <person name="Gladieux P."/>
            <person name="Hiltunen Thoren M."/>
            <person name="Johannesson H."/>
        </authorList>
    </citation>
    <scope>NUCLEOTIDE SEQUENCE</scope>
    <source>
        <strain evidence="3">PSN293</strain>
    </source>
</reference>
<dbReference type="PANTHER" id="PTHR38111">
    <property type="entry name" value="ZN(2)-C6 FUNGAL-TYPE DOMAIN-CONTAINING PROTEIN-RELATED"/>
    <property type="match status" value="1"/>
</dbReference>
<organism evidence="3 4">
    <name type="scientific">Rhypophila decipiens</name>
    <dbReference type="NCBI Taxonomy" id="261697"/>
    <lineage>
        <taxon>Eukaryota</taxon>
        <taxon>Fungi</taxon>
        <taxon>Dikarya</taxon>
        <taxon>Ascomycota</taxon>
        <taxon>Pezizomycotina</taxon>
        <taxon>Sordariomycetes</taxon>
        <taxon>Sordariomycetidae</taxon>
        <taxon>Sordariales</taxon>
        <taxon>Naviculisporaceae</taxon>
        <taxon>Rhypophila</taxon>
    </lineage>
</organism>
<proteinExistence type="predicted"/>
<dbReference type="GO" id="GO:0008270">
    <property type="term" value="F:zinc ion binding"/>
    <property type="evidence" value="ECO:0007669"/>
    <property type="project" value="InterPro"/>
</dbReference>
<evidence type="ECO:0000313" key="4">
    <source>
        <dbReference type="Proteomes" id="UP001301769"/>
    </source>
</evidence>
<comment type="caution">
    <text evidence="3">The sequence shown here is derived from an EMBL/GenBank/DDBJ whole genome shotgun (WGS) entry which is preliminary data.</text>
</comment>
<dbReference type="GO" id="GO:0000981">
    <property type="term" value="F:DNA-binding transcription factor activity, RNA polymerase II-specific"/>
    <property type="evidence" value="ECO:0007669"/>
    <property type="project" value="InterPro"/>
</dbReference>
<keyword evidence="1" id="KW-0539">Nucleus</keyword>
<reference evidence="3" key="2">
    <citation type="submission" date="2023-05" db="EMBL/GenBank/DDBJ databases">
        <authorList>
            <consortium name="Lawrence Berkeley National Laboratory"/>
            <person name="Steindorff A."/>
            <person name="Hensen N."/>
            <person name="Bonometti L."/>
            <person name="Westerberg I."/>
            <person name="Brannstrom I.O."/>
            <person name="Guillou S."/>
            <person name="Cros-Aarteil S."/>
            <person name="Calhoun S."/>
            <person name="Haridas S."/>
            <person name="Kuo A."/>
            <person name="Mondo S."/>
            <person name="Pangilinan J."/>
            <person name="Riley R."/>
            <person name="Labutti K."/>
            <person name="Andreopoulos B."/>
            <person name="Lipzen A."/>
            <person name="Chen C."/>
            <person name="Yanf M."/>
            <person name="Daum C."/>
            <person name="Ng V."/>
            <person name="Clum A."/>
            <person name="Ohm R."/>
            <person name="Martin F."/>
            <person name="Silar P."/>
            <person name="Natvig D."/>
            <person name="Lalanne C."/>
            <person name="Gautier V."/>
            <person name="Ament-Velasquez S.L."/>
            <person name="Kruys A."/>
            <person name="Hutchinson M.I."/>
            <person name="Powell A.J."/>
            <person name="Barry K."/>
            <person name="Miller A.N."/>
            <person name="Grigoriev I.V."/>
            <person name="Debuchy R."/>
            <person name="Gladieux P."/>
            <person name="Thoren M.H."/>
            <person name="Johannesson H."/>
        </authorList>
    </citation>
    <scope>NUCLEOTIDE SEQUENCE</scope>
    <source>
        <strain evidence="3">PSN293</strain>
    </source>
</reference>
<dbReference type="Proteomes" id="UP001301769">
    <property type="component" value="Unassembled WGS sequence"/>
</dbReference>
<accession>A0AAN6XV66</accession>
<dbReference type="EMBL" id="MU858306">
    <property type="protein sequence ID" value="KAK4207284.1"/>
    <property type="molecule type" value="Genomic_DNA"/>
</dbReference>
<feature type="domain" description="Zn(2)-C6 fungal-type" evidence="2">
    <location>
        <begin position="10"/>
        <end position="38"/>
    </location>
</feature>
<dbReference type="CDD" id="cd00067">
    <property type="entry name" value="GAL4"/>
    <property type="match status" value="1"/>
</dbReference>
<sequence>MVGVPGRSKACVTCRKRRKGCDFGRPTCAQCRKHELQCGGYESQRVFVVSTPEARQPGYSAGDTSKAHRRICPANNVWPTVTNLQQLSRPEDERRCIDLFWETYFPSGRPIPHPAIRSYTCTWTETARNSWQDEDTLRFALWANSLLMAGRRHQEEWMVRESSKMYGKALAELRKSLSASRGVNKEASIATVKLLSMFEALVQQEQSSSQPTDWQRHNAGELALFVARKPESHQDGDAHYIFADERVEMALSSILQRKKLVLSDPSWKTVPWKVTPKNLKDVLVDVLVDMPGLVEEFDAMIQSLRDLESHITSSAQQDAAVISAATLRDGFLQKCWEGDRQLLDWSQHGLDNHGQDLVIQIAQVHGMSLYWTTALVLYTMMQAASNLCLSFEPRPIKIPVDSSPTRLAPGQEVPFFVDRLNPLSHANKLVDALSILLQPSARLYGQRSAALPLEVALHGNGISREQILVKLQRLKKQLDKGFA</sequence>
<dbReference type="InterPro" id="IPR036864">
    <property type="entry name" value="Zn2-C6_fun-type_DNA-bd_sf"/>
</dbReference>
<dbReference type="InterPro" id="IPR053178">
    <property type="entry name" value="Osmoadaptation_assoc"/>
</dbReference>
<dbReference type="AlphaFoldDB" id="A0AAN6XV66"/>
<name>A0AAN6XV66_9PEZI</name>
<dbReference type="PROSITE" id="PS00463">
    <property type="entry name" value="ZN2_CY6_FUNGAL_1"/>
    <property type="match status" value="1"/>
</dbReference>